<organism evidence="8 9">
    <name type="scientific">Ignatzschineria indica</name>
    <dbReference type="NCBI Taxonomy" id="472583"/>
    <lineage>
        <taxon>Bacteria</taxon>
        <taxon>Pseudomonadati</taxon>
        <taxon>Pseudomonadota</taxon>
        <taxon>Gammaproteobacteria</taxon>
        <taxon>Cardiobacteriales</taxon>
        <taxon>Ignatzschineriaceae</taxon>
        <taxon>Ignatzschineria</taxon>
    </lineage>
</organism>
<keyword evidence="5" id="KW-0472">Membrane</keyword>
<evidence type="ECO:0000256" key="1">
    <source>
        <dbReference type="ARBA" id="ARBA00004571"/>
    </source>
</evidence>
<comment type="caution">
    <text evidence="8">The sequence shown here is derived from an EMBL/GenBank/DDBJ whole genome shotgun (WGS) entry which is preliminary data.</text>
</comment>
<accession>A0A2U2APF6</accession>
<feature type="chain" id="PRO_5015663151" description="Outer membrane protein beta-barrel domain-containing protein" evidence="6">
    <location>
        <begin position="24"/>
        <end position="211"/>
    </location>
</feature>
<dbReference type="EMBL" id="QEWR01000002">
    <property type="protein sequence ID" value="PWD85018.1"/>
    <property type="molecule type" value="Genomic_DNA"/>
</dbReference>
<evidence type="ECO:0000256" key="3">
    <source>
        <dbReference type="ARBA" id="ARBA00022692"/>
    </source>
</evidence>
<feature type="domain" description="Outer membrane protein beta-barrel" evidence="7">
    <location>
        <begin position="12"/>
        <end position="211"/>
    </location>
</feature>
<keyword evidence="2" id="KW-1134">Transmembrane beta strand</keyword>
<dbReference type="AlphaFoldDB" id="A0A2U2APF6"/>
<dbReference type="Proteomes" id="UP000244948">
    <property type="component" value="Unassembled WGS sequence"/>
</dbReference>
<dbReference type="InterPro" id="IPR051723">
    <property type="entry name" value="Bact_OM_Invasion-Related"/>
</dbReference>
<dbReference type="Pfam" id="PF13505">
    <property type="entry name" value="OMP_b-brl"/>
    <property type="match status" value="1"/>
</dbReference>
<evidence type="ECO:0000256" key="4">
    <source>
        <dbReference type="ARBA" id="ARBA00022729"/>
    </source>
</evidence>
<evidence type="ECO:0000256" key="5">
    <source>
        <dbReference type="ARBA" id="ARBA00023136"/>
    </source>
</evidence>
<evidence type="ECO:0000313" key="9">
    <source>
        <dbReference type="Proteomes" id="UP000244948"/>
    </source>
</evidence>
<sequence length="211" mass="23052">MKKLLTISVLSAVVASGFTVAHAQDFDQYLSAKAVLNHVNNKFEVNDGEDSESLKKSKNVGGFRLAYGAIFPAGDNNVRAEIEYGYNGKVKVSDEDSKSETKSQALMLNGYYDFNTGTAFTPYVGAGIGYARLKNTLSDEEVSISKSKGNFAWQVGAGVSYAVNSNVAVDLSYRFMDYGKVSHSYKADDTSFNGKVKQRGNEFNLGVRYTF</sequence>
<dbReference type="Gene3D" id="2.40.160.20">
    <property type="match status" value="1"/>
</dbReference>
<dbReference type="InterPro" id="IPR027385">
    <property type="entry name" value="Beta-barrel_OMP"/>
</dbReference>
<gene>
    <name evidence="8" type="ORF">DC082_05725</name>
</gene>
<dbReference type="SUPFAM" id="SSF56925">
    <property type="entry name" value="OMPA-like"/>
    <property type="match status" value="1"/>
</dbReference>
<dbReference type="InterPro" id="IPR011250">
    <property type="entry name" value="OMP/PagP_B-barrel"/>
</dbReference>
<keyword evidence="3" id="KW-0812">Transmembrane</keyword>
<evidence type="ECO:0000259" key="7">
    <source>
        <dbReference type="Pfam" id="PF13505"/>
    </source>
</evidence>
<comment type="subcellular location">
    <subcellularLocation>
        <location evidence="1">Cell outer membrane</location>
        <topology evidence="1">Multi-pass membrane protein</topology>
    </subcellularLocation>
</comment>
<keyword evidence="9" id="KW-1185">Reference proteome</keyword>
<keyword evidence="4 6" id="KW-0732">Signal</keyword>
<reference evidence="8 9" key="1">
    <citation type="journal article" date="2018" name="Genome Announc.">
        <title>Ignatzschineria cameli sp. nov., isolated from necrotic foot tissue of dromedaries (Camelus dromedarius) and associated maggots (Wohlfahrtia species) in Dubai.</title>
        <authorList>
            <person name="Tsang C.C."/>
            <person name="Tang J.Y."/>
            <person name="Fong J.Y."/>
            <person name="Kinne J."/>
            <person name="Lee H.H."/>
            <person name="Joseph M."/>
            <person name="Jose S."/>
            <person name="Schuster R.K."/>
            <person name="Tang Y."/>
            <person name="Sivakumar S."/>
            <person name="Chen J.H."/>
            <person name="Teng J.L."/>
            <person name="Lau S.K."/>
            <person name="Wernery U."/>
            <person name="Woo P.C."/>
        </authorList>
    </citation>
    <scope>NUCLEOTIDE SEQUENCE [LARGE SCALE GENOMIC DNA]</scope>
    <source>
        <strain evidence="8 9">KCTC 22643</strain>
    </source>
</reference>
<dbReference type="GO" id="GO:0009279">
    <property type="term" value="C:cell outer membrane"/>
    <property type="evidence" value="ECO:0007669"/>
    <property type="project" value="UniProtKB-SubCell"/>
</dbReference>
<proteinExistence type="predicted"/>
<evidence type="ECO:0000256" key="2">
    <source>
        <dbReference type="ARBA" id="ARBA00022452"/>
    </source>
</evidence>
<evidence type="ECO:0000313" key="8">
    <source>
        <dbReference type="EMBL" id="PWD85018.1"/>
    </source>
</evidence>
<protein>
    <recommendedName>
        <fullName evidence="7">Outer membrane protein beta-barrel domain-containing protein</fullName>
    </recommendedName>
</protein>
<dbReference type="PANTHER" id="PTHR35892:SF2">
    <property type="entry name" value="OUTER MEMBRANE PROTEIN PAGN"/>
    <property type="match status" value="1"/>
</dbReference>
<feature type="signal peptide" evidence="6">
    <location>
        <begin position="1"/>
        <end position="23"/>
    </location>
</feature>
<evidence type="ECO:0000256" key="6">
    <source>
        <dbReference type="SAM" id="SignalP"/>
    </source>
</evidence>
<dbReference type="PANTHER" id="PTHR35892">
    <property type="entry name" value="OUTER MEMBRANE PROTEIN PAGN-RELATED"/>
    <property type="match status" value="1"/>
</dbReference>
<name>A0A2U2APF6_9GAMM</name>
<dbReference type="RefSeq" id="WP_109236098.1">
    <property type="nucleotide sequence ID" value="NZ_BMXZ01000001.1"/>
</dbReference>